<organism evidence="3 4">
    <name type="scientific">Dolichospermum compactum NIES-806</name>
    <dbReference type="NCBI Taxonomy" id="1973481"/>
    <lineage>
        <taxon>Bacteria</taxon>
        <taxon>Bacillati</taxon>
        <taxon>Cyanobacteriota</taxon>
        <taxon>Cyanophyceae</taxon>
        <taxon>Nostocales</taxon>
        <taxon>Aphanizomenonaceae</taxon>
        <taxon>Dolichospermum</taxon>
        <taxon>Dolichospermum compactum</taxon>
    </lineage>
</organism>
<evidence type="ECO:0000313" key="4">
    <source>
        <dbReference type="Proteomes" id="UP000218702"/>
    </source>
</evidence>
<proteinExistence type="predicted"/>
<keyword evidence="2" id="KW-0067">ATP-binding</keyword>
<accession>A0A1Z4VAI2</accession>
<sequence>MNAAQLLKEAKKLGEIQTIFRFPYVHIIYLSPKFQNIDDEEREISFAQDINISVAELRTTLLNSLLSLRLLTSEEFALEYPENRPRERGHHWLSSLIEQQFQKSVVNDQVSKELKIVHFYGYKGGQARSTLLGLMSTVLAEDGWKVLVIDSDIEAPSLDVIYGRTSGSILGTLLGVVQSVAEIKPERVKSIPLAGYVDLLACRPTSPDFNIDAAAFALRSALEPMIIENAARRISEFAAEKYDIILIDHRAGLSPVTLPWMTTLPGPTVVCVRLDDQWLPAKQFIESVLRTHIANPGVFVSWQPDNENEESYINRNNQQIETLLDMLAEIISQESEDEDSELSAVEVRDHWIIWPYDSAFRYSRLPDKNQLAPKNFDKLSSLRSILNIASKKQIQNNILTPSGATDEGDLIHTDALQQLLIPDNSISYIFGRKGTGKTRLLKELAKAEIGEPLLVTADNAEDKGLKSPSPELSTAIERYRDTPENLWWNLLLAALETKTTSRELLRENFSQKLEQNFNGTIINLIIDQLNQSPKRTFLLDGLETAFDAKLTFTYIESLFRFIQTIESDDRLSNRLQFKIFLRTDLAERGYQNIEQQIFGKVIYLNWDTQKIFNFILSRIRNINWYRQNFPDLIKRIEEKREDIRRGVLSTEECENLLLMAFPEKLRRNNLATKTFLKTYFADSASETPEDSTTDKLRYYPRIFDKFIQVIANPTSTDVGSFTGKQIEDGKIDPSLIVIAHEAAAKDYLGQLRSELNYLINLADHMSENEQKIRSLLSAFDGLKTPFKLDQCISELAEKTQIDKSKIRNAIESMKRVGMFEDRPKYTGELRVGRLFKSSLRMKYNRKYPHKDSGN</sequence>
<dbReference type="PANTHER" id="PTHR43384">
    <property type="entry name" value="SEPTUM SITE-DETERMINING PROTEIN MIND HOMOLOG, CHLOROPLASTIC-RELATED"/>
    <property type="match status" value="1"/>
</dbReference>
<evidence type="ECO:0000313" key="3">
    <source>
        <dbReference type="EMBL" id="BAZ88329.1"/>
    </source>
</evidence>
<dbReference type="Proteomes" id="UP000218702">
    <property type="component" value="Chromosome"/>
</dbReference>
<dbReference type="InterPro" id="IPR027417">
    <property type="entry name" value="P-loop_NTPase"/>
</dbReference>
<reference evidence="3 4" key="1">
    <citation type="submission" date="2017-06" db="EMBL/GenBank/DDBJ databases">
        <title>Genome sequencing of cyanobaciteial culture collection at National Institute for Environmental Studies (NIES).</title>
        <authorList>
            <person name="Hirose Y."/>
            <person name="Shimura Y."/>
            <person name="Fujisawa T."/>
            <person name="Nakamura Y."/>
            <person name="Kawachi M."/>
        </authorList>
    </citation>
    <scope>NUCLEOTIDE SEQUENCE [LARGE SCALE GENOMIC DNA]</scope>
    <source>
        <strain evidence="3 4">NIES-806</strain>
    </source>
</reference>
<dbReference type="PANTHER" id="PTHR43384:SF6">
    <property type="entry name" value="SEPTUM SITE-DETERMINING PROTEIN MIND HOMOLOG, CHLOROPLASTIC"/>
    <property type="match status" value="1"/>
</dbReference>
<dbReference type="RefSeq" id="WP_096670842.1">
    <property type="nucleotide sequence ID" value="NZ_AP018316.1"/>
</dbReference>
<dbReference type="Gene3D" id="3.40.50.300">
    <property type="entry name" value="P-loop containing nucleotide triphosphate hydrolases"/>
    <property type="match status" value="1"/>
</dbReference>
<gene>
    <name evidence="3" type="ORF">NIES806_45660</name>
</gene>
<dbReference type="KEGG" id="dcm:NIES806_45660"/>
<protein>
    <submittedName>
        <fullName evidence="3">Uncharacterized protein</fullName>
    </submittedName>
</protein>
<dbReference type="GO" id="GO:0009898">
    <property type="term" value="C:cytoplasmic side of plasma membrane"/>
    <property type="evidence" value="ECO:0007669"/>
    <property type="project" value="TreeGrafter"/>
</dbReference>
<dbReference type="EMBL" id="AP018316">
    <property type="protein sequence ID" value="BAZ88329.1"/>
    <property type="molecule type" value="Genomic_DNA"/>
</dbReference>
<dbReference type="InterPro" id="IPR050625">
    <property type="entry name" value="ParA/MinD_ATPase"/>
</dbReference>
<dbReference type="AlphaFoldDB" id="A0A1Z4VAI2"/>
<keyword evidence="1" id="KW-0547">Nucleotide-binding</keyword>
<dbReference type="GO" id="GO:0005524">
    <property type="term" value="F:ATP binding"/>
    <property type="evidence" value="ECO:0007669"/>
    <property type="project" value="UniProtKB-KW"/>
</dbReference>
<dbReference type="OrthoDB" id="580767at2"/>
<name>A0A1Z4VAI2_9CYAN</name>
<dbReference type="GO" id="GO:0005829">
    <property type="term" value="C:cytosol"/>
    <property type="evidence" value="ECO:0007669"/>
    <property type="project" value="TreeGrafter"/>
</dbReference>
<dbReference type="GO" id="GO:0051782">
    <property type="term" value="P:negative regulation of cell division"/>
    <property type="evidence" value="ECO:0007669"/>
    <property type="project" value="TreeGrafter"/>
</dbReference>
<evidence type="ECO:0000256" key="2">
    <source>
        <dbReference type="ARBA" id="ARBA00022840"/>
    </source>
</evidence>
<dbReference type="GO" id="GO:0016887">
    <property type="term" value="F:ATP hydrolysis activity"/>
    <property type="evidence" value="ECO:0007669"/>
    <property type="project" value="TreeGrafter"/>
</dbReference>
<keyword evidence="4" id="KW-1185">Reference proteome</keyword>
<evidence type="ECO:0000256" key="1">
    <source>
        <dbReference type="ARBA" id="ARBA00022741"/>
    </source>
</evidence>
<dbReference type="SUPFAM" id="SSF52540">
    <property type="entry name" value="P-loop containing nucleoside triphosphate hydrolases"/>
    <property type="match status" value="2"/>
</dbReference>